<name>A0ACB9LGG7_BAUVA</name>
<gene>
    <name evidence="1" type="ORF">L6164_031617</name>
</gene>
<dbReference type="EMBL" id="CM039437">
    <property type="protein sequence ID" value="KAI4308558.1"/>
    <property type="molecule type" value="Genomic_DNA"/>
</dbReference>
<keyword evidence="2" id="KW-1185">Reference proteome</keyword>
<organism evidence="1 2">
    <name type="scientific">Bauhinia variegata</name>
    <name type="common">Purple orchid tree</name>
    <name type="synonym">Phanera variegata</name>
    <dbReference type="NCBI Taxonomy" id="167791"/>
    <lineage>
        <taxon>Eukaryota</taxon>
        <taxon>Viridiplantae</taxon>
        <taxon>Streptophyta</taxon>
        <taxon>Embryophyta</taxon>
        <taxon>Tracheophyta</taxon>
        <taxon>Spermatophyta</taxon>
        <taxon>Magnoliopsida</taxon>
        <taxon>eudicotyledons</taxon>
        <taxon>Gunneridae</taxon>
        <taxon>Pentapetalae</taxon>
        <taxon>rosids</taxon>
        <taxon>fabids</taxon>
        <taxon>Fabales</taxon>
        <taxon>Fabaceae</taxon>
        <taxon>Cercidoideae</taxon>
        <taxon>Cercideae</taxon>
        <taxon>Bauhiniinae</taxon>
        <taxon>Bauhinia</taxon>
    </lineage>
</organism>
<evidence type="ECO:0000313" key="2">
    <source>
        <dbReference type="Proteomes" id="UP000828941"/>
    </source>
</evidence>
<protein>
    <submittedName>
        <fullName evidence="1">Uncharacterized protein</fullName>
    </submittedName>
</protein>
<reference evidence="1 2" key="1">
    <citation type="journal article" date="2022" name="DNA Res.">
        <title>Chromosomal-level genome assembly of the orchid tree Bauhinia variegata (Leguminosae; Cercidoideae) supports the allotetraploid origin hypothesis of Bauhinia.</title>
        <authorList>
            <person name="Zhong Y."/>
            <person name="Chen Y."/>
            <person name="Zheng D."/>
            <person name="Pang J."/>
            <person name="Liu Y."/>
            <person name="Luo S."/>
            <person name="Meng S."/>
            <person name="Qian L."/>
            <person name="Wei D."/>
            <person name="Dai S."/>
            <person name="Zhou R."/>
        </authorList>
    </citation>
    <scope>NUCLEOTIDE SEQUENCE [LARGE SCALE GENOMIC DNA]</scope>
    <source>
        <strain evidence="1">BV-YZ2020</strain>
    </source>
</reference>
<proteinExistence type="predicted"/>
<evidence type="ECO:0000313" key="1">
    <source>
        <dbReference type="EMBL" id="KAI4308558.1"/>
    </source>
</evidence>
<dbReference type="Proteomes" id="UP000828941">
    <property type="component" value="Chromosome 12"/>
</dbReference>
<comment type="caution">
    <text evidence="1">The sequence shown here is derived from an EMBL/GenBank/DDBJ whole genome shotgun (WGS) entry which is preliminary data.</text>
</comment>
<sequence length="427" mass="47538">MDLKGLLIFGALISQLACLSYGKIVLEVHHKYNGRKLMSLKAQKAHDAQRHGRGLSDVDLGVGGHVYKHGLYWTKLTIGTPPKEYYLHVDTGSYNIWLNCIDCEMCPKEAFGFQNILYDPKASTTSQKLLCGQGPCVLEDKYADGSTMSGYFITDVLRFQEVTADFHTAPSDAKIEIGCARQEVPQGMKASIGILGLSQQPRSLISQLAQQGKTKRVFSHCLDSEKGGGIFTIGELVEPKVNTTPLVSKDKDHYKVYMTGIDVDGEPLDILSLKTGKGRETFMDTGATRSYFPPVIYKQLMKNLTNRQPALQLDPTIQDICIPKTLKNVDEEFPTFTFHFANSVPLTAHPHDYVYSENDKWCILLNSMDMDEPVIGDIFLSDKVVVYDLENQTVGWTNDEYNCASHNIKVKDDKTGTAFSVGARNIS</sequence>
<accession>A0ACB9LGG7</accession>